<dbReference type="PANTHER" id="PTHR30473:SF1">
    <property type="entry name" value="PHOH-LIKE PROTEIN"/>
    <property type="match status" value="1"/>
</dbReference>
<dbReference type="InterPro" id="IPR051451">
    <property type="entry name" value="PhoH2-like"/>
</dbReference>
<organism evidence="8">
    <name type="scientific">viral metagenome</name>
    <dbReference type="NCBI Taxonomy" id="1070528"/>
    <lineage>
        <taxon>unclassified sequences</taxon>
        <taxon>metagenomes</taxon>
        <taxon>organismal metagenomes</taxon>
    </lineage>
</organism>
<dbReference type="SUPFAM" id="SSF52540">
    <property type="entry name" value="P-loop containing nucleoside triphosphate hydrolases"/>
    <property type="match status" value="1"/>
</dbReference>
<accession>A0A6C0JS09</accession>
<keyword evidence="5" id="KW-0067">ATP-binding</keyword>
<evidence type="ECO:0000256" key="5">
    <source>
        <dbReference type="ARBA" id="ARBA00022840"/>
    </source>
</evidence>
<dbReference type="EMBL" id="MN740436">
    <property type="protein sequence ID" value="QHU06444.1"/>
    <property type="molecule type" value="Genomic_DNA"/>
</dbReference>
<evidence type="ECO:0000256" key="3">
    <source>
        <dbReference type="ARBA" id="ARBA00022490"/>
    </source>
</evidence>
<evidence type="ECO:0000259" key="7">
    <source>
        <dbReference type="Pfam" id="PF02562"/>
    </source>
</evidence>
<protein>
    <recommendedName>
        <fullName evidence="6">PhoH-like protein</fullName>
    </recommendedName>
</protein>
<dbReference type="AlphaFoldDB" id="A0A6C0JS09"/>
<evidence type="ECO:0000256" key="2">
    <source>
        <dbReference type="ARBA" id="ARBA00010393"/>
    </source>
</evidence>
<reference evidence="8" key="1">
    <citation type="journal article" date="2020" name="Nature">
        <title>Giant virus diversity and host interactions through global metagenomics.</title>
        <authorList>
            <person name="Schulz F."/>
            <person name="Roux S."/>
            <person name="Paez-Espino D."/>
            <person name="Jungbluth S."/>
            <person name="Walsh D.A."/>
            <person name="Denef V.J."/>
            <person name="McMahon K.D."/>
            <person name="Konstantinidis K.T."/>
            <person name="Eloe-Fadrosh E.A."/>
            <person name="Kyrpides N.C."/>
            <person name="Woyke T."/>
        </authorList>
    </citation>
    <scope>NUCLEOTIDE SEQUENCE</scope>
    <source>
        <strain evidence="8">GVMAG-M-3300027747-57</strain>
    </source>
</reference>
<dbReference type="InterPro" id="IPR027417">
    <property type="entry name" value="P-loop_NTPase"/>
</dbReference>
<dbReference type="GO" id="GO:0005829">
    <property type="term" value="C:cytosol"/>
    <property type="evidence" value="ECO:0007669"/>
    <property type="project" value="TreeGrafter"/>
</dbReference>
<name>A0A6C0JS09_9ZZZZ</name>
<dbReference type="GO" id="GO:0005524">
    <property type="term" value="F:ATP binding"/>
    <property type="evidence" value="ECO:0007669"/>
    <property type="project" value="UniProtKB-KW"/>
</dbReference>
<evidence type="ECO:0000256" key="4">
    <source>
        <dbReference type="ARBA" id="ARBA00022741"/>
    </source>
</evidence>
<comment type="subcellular location">
    <subcellularLocation>
        <location evidence="1">Cytoplasm</location>
    </subcellularLocation>
</comment>
<feature type="domain" description="PhoH-like protein" evidence="7">
    <location>
        <begin position="51"/>
        <end position="256"/>
    </location>
</feature>
<dbReference type="InterPro" id="IPR003714">
    <property type="entry name" value="PhoH"/>
</dbReference>
<dbReference type="PANTHER" id="PTHR30473">
    <property type="entry name" value="PROTEIN PHOH"/>
    <property type="match status" value="1"/>
</dbReference>
<sequence length="325" mass="36996">MKSTILLSFLMKLGVLSLHNSVGCRFISMKSKQHIQKTSLLKTYYTQLYLPKNENQKKYVDYLNNYKINIILGVGPAGTGKTLFACSHAISQLKAGNIDKIVLTRPVVPVEEDIGYLPGNLVSKMDPWTRPIMDIFQEYYSKMELDSMVKSNVIEISPLAYMRGRTFKRCIIIADEMQNCSPNQMFMIATRIGERSKMIITGDLNQSDRGKENGLYDFLSKIKNSEKTLDNIALVEFENGDIERSEIVRTIMELYKPEADVKADVDEKVDEIVYPVVCNNNNNNNNNNNQGEPETNLCIKNDINNDINNDAALIPKSIYFSKYIK</sequence>
<proteinExistence type="inferred from homology"/>
<comment type="similarity">
    <text evidence="2">Belongs to the PhoH family.</text>
</comment>
<dbReference type="Gene3D" id="3.40.50.300">
    <property type="entry name" value="P-loop containing nucleotide triphosphate hydrolases"/>
    <property type="match status" value="1"/>
</dbReference>
<evidence type="ECO:0000256" key="6">
    <source>
        <dbReference type="ARBA" id="ARBA00039970"/>
    </source>
</evidence>
<evidence type="ECO:0000256" key="1">
    <source>
        <dbReference type="ARBA" id="ARBA00004496"/>
    </source>
</evidence>
<dbReference type="Pfam" id="PF02562">
    <property type="entry name" value="PhoH"/>
    <property type="match status" value="1"/>
</dbReference>
<keyword evidence="3" id="KW-0963">Cytoplasm</keyword>
<keyword evidence="4" id="KW-0547">Nucleotide-binding</keyword>
<evidence type="ECO:0000313" key="8">
    <source>
        <dbReference type="EMBL" id="QHU06444.1"/>
    </source>
</evidence>